<dbReference type="EMBL" id="CP159253">
    <property type="protein sequence ID" value="XCG46482.1"/>
    <property type="molecule type" value="Genomic_DNA"/>
</dbReference>
<dbReference type="AlphaFoldDB" id="A0AAU8CI36"/>
<protein>
    <recommendedName>
        <fullName evidence="2">Anhydro-N-acetylmuramic acid kinase</fullName>
        <ecNumber evidence="2">2.7.1.170</ecNumber>
    </recommendedName>
    <alternativeName>
        <fullName evidence="2">AnhMurNAc kinase</fullName>
    </alternativeName>
</protein>
<dbReference type="NCBIfam" id="NF007141">
    <property type="entry name" value="PRK09585.1-5"/>
    <property type="match status" value="1"/>
</dbReference>
<dbReference type="GO" id="GO:0005524">
    <property type="term" value="F:ATP binding"/>
    <property type="evidence" value="ECO:0007669"/>
    <property type="project" value="UniProtKB-UniRule"/>
</dbReference>
<comment type="function">
    <text evidence="2">Catalyzes the specific phosphorylation of 1,6-anhydro-N-acetylmuramic acid (anhMurNAc) with the simultaneous cleavage of the 1,6-anhydro ring, generating MurNAc-6-P. Is required for the utilization of anhMurNAc either imported from the medium or derived from its own cell wall murein, and thus plays a role in cell wall recycling.</text>
</comment>
<organism evidence="3">
    <name type="scientific">Mesorhizobium sp. WSM2240</name>
    <dbReference type="NCBI Taxonomy" id="3228851"/>
    <lineage>
        <taxon>Bacteria</taxon>
        <taxon>Pseudomonadati</taxon>
        <taxon>Pseudomonadota</taxon>
        <taxon>Alphaproteobacteria</taxon>
        <taxon>Hyphomicrobiales</taxon>
        <taxon>Phyllobacteriaceae</taxon>
        <taxon>Mesorhizobium</taxon>
    </lineage>
</organism>
<dbReference type="GO" id="GO:0016773">
    <property type="term" value="F:phosphotransferase activity, alcohol group as acceptor"/>
    <property type="evidence" value="ECO:0007669"/>
    <property type="project" value="UniProtKB-UniRule"/>
</dbReference>
<dbReference type="PANTHER" id="PTHR30605:SF0">
    <property type="entry name" value="ANHYDRO-N-ACETYLMURAMIC ACID KINASE"/>
    <property type="match status" value="1"/>
</dbReference>
<dbReference type="EC" id="2.7.1.170" evidence="2"/>
<sequence length="374" mass="39312">MAALCAIGLMSGTSMDGIDIAFVRTDGENQIEAGPSMFVPYEAAFRRRIEAGLETAKAIVRREDRPGDLVELEGEISLRHARAVGAFLKSEAGDWGRPDLIGFHGQTVLHRPTAGVTVQLGDGALLARETGIPVVYDMRANDMAKGGQGAPLVPAYHAALARSLPEPFAGKFPVVFVNIGGISNVTYVPEAGAPIAFDSGPGNTLIDQWVSREGGVPFDADGVIASEGGVVSVVVGRYLQNPFFEKSGPKSLDRNDFTLDLARGLELSDGARTLAAVSAQAILKSAEHMPDRPKLWIVCGGGRKNPHIVDDLRSGAEKAGAKVIVAEEAGFDGDATEAEAWAYLAVRSLKGLPLTFPTTTGCRQPVSGGVIANP</sequence>
<comment type="pathway">
    <text evidence="2">Amino-sugar metabolism; 1,6-anhydro-N-acetylmuramate degradation.</text>
</comment>
<comment type="pathway">
    <text evidence="2">Cell wall biogenesis; peptidoglycan recycling.</text>
</comment>
<dbReference type="RefSeq" id="WP_353640947.1">
    <property type="nucleotide sequence ID" value="NZ_CP159253.1"/>
</dbReference>
<dbReference type="GO" id="GO:0097175">
    <property type="term" value="P:1,6-anhydro-N-acetyl-beta-muramic acid catabolic process"/>
    <property type="evidence" value="ECO:0007669"/>
    <property type="project" value="UniProtKB-UniRule"/>
</dbReference>
<dbReference type="GO" id="GO:0009254">
    <property type="term" value="P:peptidoglycan turnover"/>
    <property type="evidence" value="ECO:0007669"/>
    <property type="project" value="UniProtKB-UniRule"/>
</dbReference>
<accession>A0AAU8CI36</accession>
<dbReference type="Gene3D" id="3.30.420.40">
    <property type="match status" value="2"/>
</dbReference>
<reference evidence="3" key="1">
    <citation type="submission" date="2024-06" db="EMBL/GenBank/DDBJ databases">
        <title>Mesorhizobium karijinii sp. nov., a symbiont of the iconic Swainsona formosa from arid Australia.</title>
        <authorList>
            <person name="Hill Y.J."/>
            <person name="Watkin E.L.J."/>
            <person name="O'Hara G.W."/>
            <person name="Terpolilli J."/>
            <person name="Tye M.L."/>
            <person name="Kohlmeier M.G."/>
        </authorList>
    </citation>
    <scope>NUCLEOTIDE SEQUENCE</scope>
    <source>
        <strain evidence="3">WSM2240</strain>
    </source>
</reference>
<gene>
    <name evidence="2" type="primary">anmK</name>
    <name evidence="3" type="ORF">ABVK50_14210</name>
</gene>
<comment type="catalytic activity">
    <reaction evidence="2">
        <text>1,6-anhydro-N-acetyl-beta-muramate + ATP + H2O = N-acetyl-D-muramate 6-phosphate + ADP + H(+)</text>
        <dbReference type="Rhea" id="RHEA:24952"/>
        <dbReference type="ChEBI" id="CHEBI:15377"/>
        <dbReference type="ChEBI" id="CHEBI:15378"/>
        <dbReference type="ChEBI" id="CHEBI:30616"/>
        <dbReference type="ChEBI" id="CHEBI:58690"/>
        <dbReference type="ChEBI" id="CHEBI:58722"/>
        <dbReference type="ChEBI" id="CHEBI:456216"/>
        <dbReference type="EC" id="2.7.1.170"/>
    </reaction>
</comment>
<dbReference type="PANTHER" id="PTHR30605">
    <property type="entry name" value="ANHYDRO-N-ACETYLMURAMIC ACID KINASE"/>
    <property type="match status" value="1"/>
</dbReference>
<dbReference type="HAMAP" id="MF_01270">
    <property type="entry name" value="AnhMurNAc_kinase"/>
    <property type="match status" value="1"/>
</dbReference>
<evidence type="ECO:0000256" key="1">
    <source>
        <dbReference type="ARBA" id="ARBA00023277"/>
    </source>
</evidence>
<dbReference type="InterPro" id="IPR005338">
    <property type="entry name" value="Anhydro_N_Ac-Mur_kinase"/>
</dbReference>
<keyword evidence="2 3" id="KW-0418">Kinase</keyword>
<proteinExistence type="inferred from homology"/>
<dbReference type="Pfam" id="PF03702">
    <property type="entry name" value="AnmK"/>
    <property type="match status" value="1"/>
</dbReference>
<evidence type="ECO:0000313" key="3">
    <source>
        <dbReference type="EMBL" id="XCG46482.1"/>
    </source>
</evidence>
<feature type="binding site" evidence="2">
    <location>
        <begin position="12"/>
        <end position="19"/>
    </location>
    <ligand>
        <name>ATP</name>
        <dbReference type="ChEBI" id="CHEBI:30616"/>
    </ligand>
</feature>
<dbReference type="SUPFAM" id="SSF53067">
    <property type="entry name" value="Actin-like ATPase domain"/>
    <property type="match status" value="1"/>
</dbReference>
<keyword evidence="1 2" id="KW-0119">Carbohydrate metabolism</keyword>
<comment type="similarity">
    <text evidence="2">Belongs to the anhydro-N-acetylmuramic acid kinase family.</text>
</comment>
<evidence type="ECO:0000256" key="2">
    <source>
        <dbReference type="HAMAP-Rule" id="MF_01270"/>
    </source>
</evidence>
<keyword evidence="2" id="KW-0067">ATP-binding</keyword>
<keyword evidence="2" id="KW-0547">Nucleotide-binding</keyword>
<dbReference type="GO" id="GO:0016301">
    <property type="term" value="F:kinase activity"/>
    <property type="evidence" value="ECO:0007669"/>
    <property type="project" value="UniProtKB-KW"/>
</dbReference>
<dbReference type="GO" id="GO:0006040">
    <property type="term" value="P:amino sugar metabolic process"/>
    <property type="evidence" value="ECO:0007669"/>
    <property type="project" value="InterPro"/>
</dbReference>
<dbReference type="InterPro" id="IPR043129">
    <property type="entry name" value="ATPase_NBD"/>
</dbReference>
<keyword evidence="2 3" id="KW-0808">Transferase</keyword>
<name>A0AAU8CI36_9HYPH</name>